<evidence type="ECO:0000256" key="3">
    <source>
        <dbReference type="ARBA" id="ARBA00022692"/>
    </source>
</evidence>
<comment type="subcellular location">
    <subcellularLocation>
        <location evidence="1">Membrane</location>
        <topology evidence="1">Multi-pass membrane protein</topology>
    </subcellularLocation>
</comment>
<evidence type="ECO:0000256" key="4">
    <source>
        <dbReference type="ARBA" id="ARBA00022989"/>
    </source>
</evidence>
<feature type="domain" description="TLC" evidence="9">
    <location>
        <begin position="135"/>
        <end position="346"/>
    </location>
</feature>
<protein>
    <submittedName>
        <fullName evidence="10">Ceramide synthase 3</fullName>
    </submittedName>
</protein>
<dbReference type="InterPro" id="IPR006634">
    <property type="entry name" value="TLC-dom"/>
</dbReference>
<comment type="similarity">
    <text evidence="2">Belongs to the sphingosine N-acyltransferase family.</text>
</comment>
<dbReference type="Pfam" id="PF03798">
    <property type="entry name" value="TRAM_LAG1_CLN8"/>
    <property type="match status" value="1"/>
</dbReference>
<evidence type="ECO:0000313" key="10">
    <source>
        <dbReference type="EMBL" id="KAJ3047024.1"/>
    </source>
</evidence>
<keyword evidence="4 8" id="KW-1133">Transmembrane helix</keyword>
<dbReference type="PANTHER" id="PTHR12560:SF0">
    <property type="entry name" value="LD18904P"/>
    <property type="match status" value="1"/>
</dbReference>
<keyword evidence="5 6" id="KW-0472">Membrane</keyword>
<sequence length="359" mass="40329">MALMGVFNYFSNLILHPGWLVFPHEHDSSYIFPEDGYALLYWTAAWAIAHQVVVRFFLVPLSKAVVPNKPPAQPAAPVETVADGQTSAIEPSSSENLKNRKQTITSNGHATQSNGAVAKPKKGGPKKLGQMSDRAKFVVSGWKFFTYTVSTAIGLWIILSEDWLLDPPKYFEGWPHKGNMTYRSKAFYSVGFGNYAYASLSLAFEPRQKDFLLMIVHHAVTLALIYFSYLWGFYRIGCAVLLLHDLSDPIMELAKMFLYATHKKMADILFATFAVVFIITRNWIYPYYVIGSILTYGFLEKDGKLIPIPEDGPGIRASAIFGMTVLEILHVYWAFLIVKMAKKAIVDKGVGDDTRNEDD</sequence>
<evidence type="ECO:0000256" key="7">
    <source>
        <dbReference type="SAM" id="MobiDB-lite"/>
    </source>
</evidence>
<dbReference type="GO" id="GO:0046513">
    <property type="term" value="P:ceramide biosynthetic process"/>
    <property type="evidence" value="ECO:0007669"/>
    <property type="project" value="InterPro"/>
</dbReference>
<keyword evidence="3 6" id="KW-0812">Transmembrane</keyword>
<feature type="transmembrane region" description="Helical" evidence="8">
    <location>
        <begin position="319"/>
        <end position="338"/>
    </location>
</feature>
<proteinExistence type="inferred from homology"/>
<dbReference type="PANTHER" id="PTHR12560">
    <property type="entry name" value="LONGEVITY ASSURANCE FACTOR 1 LAG1"/>
    <property type="match status" value="1"/>
</dbReference>
<evidence type="ECO:0000256" key="2">
    <source>
        <dbReference type="ARBA" id="ARBA00009808"/>
    </source>
</evidence>
<evidence type="ECO:0000256" key="6">
    <source>
        <dbReference type="PROSITE-ProRule" id="PRU00205"/>
    </source>
</evidence>
<dbReference type="InterPro" id="IPR016439">
    <property type="entry name" value="Lag1/Lac1-like"/>
</dbReference>
<keyword evidence="11" id="KW-1185">Reference proteome</keyword>
<evidence type="ECO:0000256" key="1">
    <source>
        <dbReference type="ARBA" id="ARBA00004141"/>
    </source>
</evidence>
<evidence type="ECO:0000259" key="9">
    <source>
        <dbReference type="PROSITE" id="PS50922"/>
    </source>
</evidence>
<evidence type="ECO:0000313" key="11">
    <source>
        <dbReference type="Proteomes" id="UP001212841"/>
    </source>
</evidence>
<dbReference type="AlphaFoldDB" id="A0AAD5S5M3"/>
<feature type="compositionally biased region" description="Polar residues" evidence="7">
    <location>
        <begin position="105"/>
        <end position="115"/>
    </location>
</feature>
<feature type="transmembrane region" description="Helical" evidence="8">
    <location>
        <begin position="266"/>
        <end position="284"/>
    </location>
</feature>
<feature type="region of interest" description="Disordered" evidence="7">
    <location>
        <begin position="105"/>
        <end position="129"/>
    </location>
</feature>
<feature type="transmembrane region" description="Helical" evidence="8">
    <location>
        <begin position="137"/>
        <end position="159"/>
    </location>
</feature>
<comment type="caution">
    <text evidence="10">The sequence shown here is derived from an EMBL/GenBank/DDBJ whole genome shotgun (WGS) entry which is preliminary data.</text>
</comment>
<evidence type="ECO:0000256" key="8">
    <source>
        <dbReference type="SAM" id="Phobius"/>
    </source>
</evidence>
<feature type="transmembrane region" description="Helical" evidence="8">
    <location>
        <begin position="211"/>
        <end position="227"/>
    </location>
</feature>
<feature type="transmembrane region" description="Helical" evidence="8">
    <location>
        <begin position="39"/>
        <end position="58"/>
    </location>
</feature>
<dbReference type="EMBL" id="JADGJD010001041">
    <property type="protein sequence ID" value="KAJ3047024.1"/>
    <property type="molecule type" value="Genomic_DNA"/>
</dbReference>
<dbReference type="SMART" id="SM00724">
    <property type="entry name" value="TLC"/>
    <property type="match status" value="1"/>
</dbReference>
<accession>A0AAD5S5M3</accession>
<dbReference type="Proteomes" id="UP001212841">
    <property type="component" value="Unassembled WGS sequence"/>
</dbReference>
<dbReference type="GO" id="GO:0016020">
    <property type="term" value="C:membrane"/>
    <property type="evidence" value="ECO:0007669"/>
    <property type="project" value="UniProtKB-SubCell"/>
</dbReference>
<evidence type="ECO:0000256" key="5">
    <source>
        <dbReference type="ARBA" id="ARBA00023136"/>
    </source>
</evidence>
<dbReference type="GO" id="GO:0050291">
    <property type="term" value="F:sphingosine N-acyltransferase activity"/>
    <property type="evidence" value="ECO:0007669"/>
    <property type="project" value="InterPro"/>
</dbReference>
<dbReference type="PROSITE" id="PS50922">
    <property type="entry name" value="TLC"/>
    <property type="match status" value="1"/>
</dbReference>
<gene>
    <name evidence="10" type="primary">CERS3</name>
    <name evidence="10" type="ORF">HK097_000306</name>
</gene>
<reference evidence="10" key="1">
    <citation type="submission" date="2020-05" db="EMBL/GenBank/DDBJ databases">
        <title>Phylogenomic resolution of chytrid fungi.</title>
        <authorList>
            <person name="Stajich J.E."/>
            <person name="Amses K."/>
            <person name="Simmons R."/>
            <person name="Seto K."/>
            <person name="Myers J."/>
            <person name="Bonds A."/>
            <person name="Quandt C.A."/>
            <person name="Barry K."/>
            <person name="Liu P."/>
            <person name="Grigoriev I."/>
            <person name="Longcore J.E."/>
            <person name="James T.Y."/>
        </authorList>
    </citation>
    <scope>NUCLEOTIDE SEQUENCE</scope>
    <source>
        <strain evidence="10">JEL0318</strain>
    </source>
</reference>
<organism evidence="10 11">
    <name type="scientific">Rhizophlyctis rosea</name>
    <dbReference type="NCBI Taxonomy" id="64517"/>
    <lineage>
        <taxon>Eukaryota</taxon>
        <taxon>Fungi</taxon>
        <taxon>Fungi incertae sedis</taxon>
        <taxon>Chytridiomycota</taxon>
        <taxon>Chytridiomycota incertae sedis</taxon>
        <taxon>Chytridiomycetes</taxon>
        <taxon>Rhizophlyctidales</taxon>
        <taxon>Rhizophlyctidaceae</taxon>
        <taxon>Rhizophlyctis</taxon>
    </lineage>
</organism>
<name>A0AAD5S5M3_9FUNG</name>